<gene>
    <name evidence="8" type="ORF">LY60_02233</name>
</gene>
<dbReference type="GO" id="GO:0004521">
    <property type="term" value="F:RNA endonuclease activity"/>
    <property type="evidence" value="ECO:0007669"/>
    <property type="project" value="InterPro"/>
</dbReference>
<dbReference type="Proteomes" id="UP000315343">
    <property type="component" value="Unassembled WGS sequence"/>
</dbReference>
<accession>A0A562J9Z3</accession>
<dbReference type="PANTHER" id="PTHR30636">
    <property type="entry name" value="UPF0701 PROTEIN YICC"/>
    <property type="match status" value="1"/>
</dbReference>
<evidence type="ECO:0000256" key="2">
    <source>
        <dbReference type="ARBA" id="ARBA00022722"/>
    </source>
</evidence>
<dbReference type="NCBIfam" id="TIGR00255">
    <property type="entry name" value="YicC/YloC family endoribonuclease"/>
    <property type="match status" value="1"/>
</dbReference>
<evidence type="ECO:0000313" key="9">
    <source>
        <dbReference type="Proteomes" id="UP000315343"/>
    </source>
</evidence>
<feature type="domain" description="Endoribonuclease YicC-like C-terminal" evidence="7">
    <location>
        <begin position="176"/>
        <end position="295"/>
    </location>
</feature>
<proteinExistence type="inferred from homology"/>
<dbReference type="EMBL" id="VLKH01000005">
    <property type="protein sequence ID" value="TWH79913.1"/>
    <property type="molecule type" value="Genomic_DNA"/>
</dbReference>
<reference evidence="8 9" key="1">
    <citation type="submission" date="2019-07" db="EMBL/GenBank/DDBJ databases">
        <title>Genomic Encyclopedia of Type Strains, Phase I: the one thousand microbial genomes (KMG-I) project.</title>
        <authorList>
            <person name="Kyrpides N."/>
        </authorList>
    </citation>
    <scope>NUCLEOTIDE SEQUENCE [LARGE SCALE GENOMIC DNA]</scope>
    <source>
        <strain evidence="8 9">DSM 13558</strain>
    </source>
</reference>
<protein>
    <submittedName>
        <fullName evidence="8">Uncharacterized protein (TIGR00255 family)</fullName>
    </submittedName>
</protein>
<dbReference type="Pfam" id="PF08340">
    <property type="entry name" value="YicC-like_C"/>
    <property type="match status" value="1"/>
</dbReference>
<keyword evidence="9" id="KW-1185">Reference proteome</keyword>
<evidence type="ECO:0000256" key="5">
    <source>
        <dbReference type="ARBA" id="ARBA00035648"/>
    </source>
</evidence>
<feature type="domain" description="Endoribonuclease YicC-like N-terminal" evidence="6">
    <location>
        <begin position="4"/>
        <end position="158"/>
    </location>
</feature>
<dbReference type="InterPro" id="IPR013551">
    <property type="entry name" value="YicC-like_C"/>
</dbReference>
<dbReference type="Pfam" id="PF03755">
    <property type="entry name" value="YicC-like_N"/>
    <property type="match status" value="1"/>
</dbReference>
<keyword evidence="3" id="KW-0255">Endonuclease</keyword>
<dbReference type="InterPro" id="IPR013527">
    <property type="entry name" value="YicC-like_N"/>
</dbReference>
<sequence>MANIISMTGYGKGEHNDGKRSITAEIKTINNRYCDINIKTPRHLRFFEDNIRKILKNGVQRGRIDVYINIDYISESDTVIVPNMCLAKQYKDAIDEIRNELNITSSASLDTIIKFQDVLVAKEDTQDEEELRICVEAAMNNAVKNLIAMRLIEGEQLESDIRSSMAKILELMDEIAKNSGTIVQDYKTKFEARIKELLGSTYELDENRLYNEIVIYADKSDINEEIVRFKSHMSQLDAALRTGGSVGRKLDFIIQEANREINTIGSKIGNLDIIQMVIEIKNLLEKVREQIQNIE</sequence>
<evidence type="ECO:0000256" key="1">
    <source>
        <dbReference type="ARBA" id="ARBA00001968"/>
    </source>
</evidence>
<evidence type="ECO:0000313" key="8">
    <source>
        <dbReference type="EMBL" id="TWH79913.1"/>
    </source>
</evidence>
<dbReference type="AlphaFoldDB" id="A0A562J9Z3"/>
<dbReference type="PANTHER" id="PTHR30636:SF3">
    <property type="entry name" value="UPF0701 PROTEIN YICC"/>
    <property type="match status" value="1"/>
</dbReference>
<comment type="similarity">
    <text evidence="5">Belongs to the YicC/YloC family.</text>
</comment>
<dbReference type="OrthoDB" id="9771229at2"/>
<comment type="cofactor">
    <cofactor evidence="1">
        <name>a divalent metal cation</name>
        <dbReference type="ChEBI" id="CHEBI:60240"/>
    </cofactor>
</comment>
<dbReference type="InterPro" id="IPR005229">
    <property type="entry name" value="YicC/YloC-like"/>
</dbReference>
<keyword evidence="2" id="KW-0540">Nuclease</keyword>
<evidence type="ECO:0000259" key="6">
    <source>
        <dbReference type="Pfam" id="PF03755"/>
    </source>
</evidence>
<evidence type="ECO:0000256" key="3">
    <source>
        <dbReference type="ARBA" id="ARBA00022759"/>
    </source>
</evidence>
<comment type="caution">
    <text evidence="8">The sequence shown here is derived from an EMBL/GenBank/DDBJ whole genome shotgun (WGS) entry which is preliminary data.</text>
</comment>
<dbReference type="GO" id="GO:0016787">
    <property type="term" value="F:hydrolase activity"/>
    <property type="evidence" value="ECO:0007669"/>
    <property type="project" value="UniProtKB-KW"/>
</dbReference>
<name>A0A562J9Z3_9FIRM</name>
<keyword evidence="4" id="KW-0378">Hydrolase</keyword>
<dbReference type="RefSeq" id="WP_145083375.1">
    <property type="nucleotide sequence ID" value="NZ_DAMBUX010000001.1"/>
</dbReference>
<evidence type="ECO:0000259" key="7">
    <source>
        <dbReference type="Pfam" id="PF08340"/>
    </source>
</evidence>
<organism evidence="8 9">
    <name type="scientific">Sedimentibacter saalensis</name>
    <dbReference type="NCBI Taxonomy" id="130788"/>
    <lineage>
        <taxon>Bacteria</taxon>
        <taxon>Bacillati</taxon>
        <taxon>Bacillota</taxon>
        <taxon>Tissierellia</taxon>
        <taxon>Sedimentibacter</taxon>
    </lineage>
</organism>
<evidence type="ECO:0000256" key="4">
    <source>
        <dbReference type="ARBA" id="ARBA00022801"/>
    </source>
</evidence>